<dbReference type="EMBL" id="JAENIG010000007">
    <property type="protein sequence ID" value="MBK1855507.1"/>
    <property type="molecule type" value="Genomic_DNA"/>
</dbReference>
<feature type="signal peptide" evidence="1">
    <location>
        <begin position="1"/>
        <end position="33"/>
    </location>
</feature>
<feature type="chain" id="PRO_5041904029" evidence="1">
    <location>
        <begin position="34"/>
        <end position="139"/>
    </location>
</feature>
<organism evidence="2 3">
    <name type="scientific">Oceaniferula flava</name>
    <dbReference type="NCBI Taxonomy" id="2800421"/>
    <lineage>
        <taxon>Bacteria</taxon>
        <taxon>Pseudomonadati</taxon>
        <taxon>Verrucomicrobiota</taxon>
        <taxon>Verrucomicrobiia</taxon>
        <taxon>Verrucomicrobiales</taxon>
        <taxon>Verrucomicrobiaceae</taxon>
        <taxon>Oceaniferula</taxon>
    </lineage>
</organism>
<evidence type="ECO:0000313" key="3">
    <source>
        <dbReference type="Proteomes" id="UP000634206"/>
    </source>
</evidence>
<protein>
    <submittedName>
        <fullName evidence="2">Uncharacterized protein</fullName>
    </submittedName>
</protein>
<proteinExistence type="predicted"/>
<dbReference type="AlphaFoldDB" id="A0AAE2V8F9"/>
<comment type="caution">
    <text evidence="2">The sequence shown here is derived from an EMBL/GenBank/DDBJ whole genome shotgun (WGS) entry which is preliminary data.</text>
</comment>
<evidence type="ECO:0000313" key="2">
    <source>
        <dbReference type="EMBL" id="MBK1855507.1"/>
    </source>
</evidence>
<keyword evidence="3" id="KW-1185">Reference proteome</keyword>
<keyword evidence="1" id="KW-0732">Signal</keyword>
<dbReference type="Proteomes" id="UP000634206">
    <property type="component" value="Unassembled WGS sequence"/>
</dbReference>
<reference evidence="2" key="1">
    <citation type="submission" date="2021-01" db="EMBL/GenBank/DDBJ databases">
        <title>Modified the classification status of verrucomicrobia.</title>
        <authorList>
            <person name="Feng X."/>
        </authorList>
    </citation>
    <scope>NUCLEOTIDE SEQUENCE</scope>
    <source>
        <strain evidence="2">5K15</strain>
    </source>
</reference>
<evidence type="ECO:0000256" key="1">
    <source>
        <dbReference type="SAM" id="SignalP"/>
    </source>
</evidence>
<accession>A0AAE2V8F9</accession>
<name>A0AAE2V8F9_9BACT</name>
<gene>
    <name evidence="2" type="ORF">JIN83_11095</name>
</gene>
<sequence length="139" mass="14821">MKYIPFQLPTLISRPLKDLALLSLGSLAMAASAAADSYATLASAGDTITLEKGETALVYSASGVIAYSKAGSQCAFLRFSVRRDRTSTLDETSKYPLPLVGPAKITVRSTDGYVGMRIVDTGVRVAKKTQEKLVYAARP</sequence>
<dbReference type="RefSeq" id="WP_309490119.1">
    <property type="nucleotide sequence ID" value="NZ_JAENIG010000007.1"/>
</dbReference>